<gene>
    <name evidence="2" type="ORF">HF526_15750</name>
</gene>
<dbReference type="EMBL" id="JAAXLA010000026">
    <property type="protein sequence ID" value="NMH98749.1"/>
    <property type="molecule type" value="Genomic_DNA"/>
</dbReference>
<organism evidence="2 3">
    <name type="scientific">Pseudonocardia acidicola</name>
    <dbReference type="NCBI Taxonomy" id="2724939"/>
    <lineage>
        <taxon>Bacteria</taxon>
        <taxon>Bacillati</taxon>
        <taxon>Actinomycetota</taxon>
        <taxon>Actinomycetes</taxon>
        <taxon>Pseudonocardiales</taxon>
        <taxon>Pseudonocardiaceae</taxon>
        <taxon>Pseudonocardia</taxon>
    </lineage>
</organism>
<proteinExistence type="predicted"/>
<comment type="caution">
    <text evidence="2">The sequence shown here is derived from an EMBL/GenBank/DDBJ whole genome shotgun (WGS) entry which is preliminary data.</text>
</comment>
<evidence type="ECO:0000256" key="1">
    <source>
        <dbReference type="SAM" id="MobiDB-lite"/>
    </source>
</evidence>
<accession>A0ABX1SES4</accession>
<dbReference type="Proteomes" id="UP000820669">
    <property type="component" value="Unassembled WGS sequence"/>
</dbReference>
<feature type="region of interest" description="Disordered" evidence="1">
    <location>
        <begin position="1"/>
        <end position="20"/>
    </location>
</feature>
<keyword evidence="3" id="KW-1185">Reference proteome</keyword>
<protein>
    <submittedName>
        <fullName evidence="2">Uncharacterized protein</fullName>
    </submittedName>
</protein>
<sequence>MCKDPDQLSLDLDLGDERDEPVRVVGTPAESAAVEPEAEVAGNEIVVDESQTALFAVAPSPTDVAAATYRREAGRRCTGRGR</sequence>
<evidence type="ECO:0000313" key="2">
    <source>
        <dbReference type="EMBL" id="NMH98749.1"/>
    </source>
</evidence>
<evidence type="ECO:0000313" key="3">
    <source>
        <dbReference type="Proteomes" id="UP000820669"/>
    </source>
</evidence>
<name>A0ABX1SES4_9PSEU</name>
<reference evidence="2 3" key="1">
    <citation type="submission" date="2020-04" db="EMBL/GenBank/DDBJ databases">
        <authorList>
            <person name="Klaysubun C."/>
            <person name="Duangmal K."/>
            <person name="Lipun K."/>
        </authorList>
    </citation>
    <scope>NUCLEOTIDE SEQUENCE [LARGE SCALE GENOMIC DNA]</scope>
    <source>
        <strain evidence="2 3">K10HN5</strain>
    </source>
</reference>
<dbReference type="RefSeq" id="WP_169382189.1">
    <property type="nucleotide sequence ID" value="NZ_JAAXLA010000026.1"/>
</dbReference>